<dbReference type="Gene3D" id="1.20.5.4130">
    <property type="match status" value="1"/>
</dbReference>
<dbReference type="PANTHER" id="PTHR23155">
    <property type="entry name" value="DISEASE RESISTANCE PROTEIN RP"/>
    <property type="match status" value="1"/>
</dbReference>
<feature type="domain" description="Disease resistance protein winged helix" evidence="6">
    <location>
        <begin position="400"/>
        <end position="465"/>
    </location>
</feature>
<feature type="domain" description="Disease resistance N-terminal" evidence="5">
    <location>
        <begin position="10"/>
        <end position="97"/>
    </location>
</feature>
<evidence type="ECO:0000313" key="9">
    <source>
        <dbReference type="Proteomes" id="UP000594261"/>
    </source>
</evidence>
<dbReference type="InterPro" id="IPR032675">
    <property type="entry name" value="LRR_dom_sf"/>
</dbReference>
<feature type="domain" description="R13L1/DRL21-like LRR repeat region" evidence="7">
    <location>
        <begin position="507"/>
        <end position="613"/>
    </location>
</feature>
<evidence type="ECO:0000313" key="8">
    <source>
        <dbReference type="EnsemblPlants" id="QL10p044550:mrna"/>
    </source>
</evidence>
<evidence type="ECO:0000259" key="5">
    <source>
        <dbReference type="Pfam" id="PF18052"/>
    </source>
</evidence>
<dbReference type="Gene3D" id="3.80.10.10">
    <property type="entry name" value="Ribonuclease Inhibitor"/>
    <property type="match status" value="1"/>
</dbReference>
<dbReference type="InterPro" id="IPR002182">
    <property type="entry name" value="NB-ARC"/>
</dbReference>
<dbReference type="Gramene" id="QL10p044550:mrna">
    <property type="protein sequence ID" value="QL10p044550:mrna"/>
    <property type="gene ID" value="QL10p044550"/>
</dbReference>
<sequence>MADALVGGAFLSAFLQVFFDRMASREILHFFSRWKLNTESLKKLRTTLLYINAVLNDAEEKVKNPAVKEWVNELKDTAYHAQDLLDEITTVASRYKLEAELEMCRSKVRSLNLTSLSFSYQGIEPKLEKILGRLEFLAKERDILGLKEGGGEKPSRKWPTTSLVEESSVYGRDDDKDAIIKLLLSNDRSGDSISVIPIVGMGGVGKTTLAQLVYNKKLVTDVFEVSMDLLQVRLNKSLMGRKFLIVLDDVWSENYEDWSLMSVLKSGAHGSRVIVTTRHKSVALTVRKGTVQPYHLMQLTDEDCWLLFAKHAFGNIDSQEYPELELNGKEVVKKSNGLPLAAKTLAGLLRVNFDPKEWIKILESNRWNFSDGESSILPALRLSYHYLPSYLKPCFAYFSIFPKNFKFKMDELMLLWLVEDFLLSPKTENLEEVGSGYFNELVSRSFLQQSSNIRYVMHDLLHDLAKFISREFCFRMEGNNSYGLSEKTRYFSYSRRKCDAYEGFEALHKAKLENVVNTRDALETNLRDKLQLEELVLKWGGQTDDFKNDREVLDQLQPHAYLKRLKIENYGGTAFSDWLGDASYKIEYVNLHNCEYCVFLPPFGKLPNLKRLHFLLHHRAGPETIDTEFYGTAAFGKEPLESLEILRFKNMLQLKEWAPFADVNGVLVIDKCKQLVASVPSAPAIRELKLQYCHKLNISDCLSLMLLPRSGISDTLKSLSVKNCGKLMFPMHQCYASLESLHIRCSCDSLVSFQ</sequence>
<dbReference type="SUPFAM" id="SSF52540">
    <property type="entry name" value="P-loop containing nucleoside triphosphate hydrolases"/>
    <property type="match status" value="1"/>
</dbReference>
<dbReference type="Gene3D" id="1.10.10.10">
    <property type="entry name" value="Winged helix-like DNA-binding domain superfamily/Winged helix DNA-binding domain"/>
    <property type="match status" value="1"/>
</dbReference>
<feature type="domain" description="NB-ARC" evidence="4">
    <location>
        <begin position="230"/>
        <end position="315"/>
    </location>
</feature>
<dbReference type="PRINTS" id="PR00364">
    <property type="entry name" value="DISEASERSIST"/>
</dbReference>
<dbReference type="InterPro" id="IPR042197">
    <property type="entry name" value="Apaf_helical"/>
</dbReference>
<reference evidence="8 9" key="1">
    <citation type="journal article" date="2016" name="G3 (Bethesda)">
        <title>First Draft Assembly and Annotation of the Genome of a California Endemic Oak Quercus lobata Nee (Fagaceae).</title>
        <authorList>
            <person name="Sork V.L."/>
            <person name="Fitz-Gibbon S.T."/>
            <person name="Puiu D."/>
            <person name="Crepeau M."/>
            <person name="Gugger P.F."/>
            <person name="Sherman R."/>
            <person name="Stevens K."/>
            <person name="Langley C.H."/>
            <person name="Pellegrini M."/>
            <person name="Salzberg S.L."/>
        </authorList>
    </citation>
    <scope>NUCLEOTIDE SEQUENCE [LARGE SCALE GENOMIC DNA]</scope>
    <source>
        <strain evidence="8 9">cv. SW786</strain>
    </source>
</reference>
<dbReference type="Proteomes" id="UP000594261">
    <property type="component" value="Chromosome 10"/>
</dbReference>
<dbReference type="InterPro" id="IPR041118">
    <property type="entry name" value="Rx_N"/>
</dbReference>
<proteinExistence type="predicted"/>
<dbReference type="Gene3D" id="1.10.8.430">
    <property type="entry name" value="Helical domain of apoptotic protease-activating factors"/>
    <property type="match status" value="1"/>
</dbReference>
<evidence type="ECO:0000256" key="3">
    <source>
        <dbReference type="ARBA" id="ARBA00022821"/>
    </source>
</evidence>
<keyword evidence="1" id="KW-0677">Repeat</keyword>
<evidence type="ECO:0000259" key="4">
    <source>
        <dbReference type="Pfam" id="PF00931"/>
    </source>
</evidence>
<keyword evidence="9" id="KW-1185">Reference proteome</keyword>
<dbReference type="Pfam" id="PF23559">
    <property type="entry name" value="WHD_DRP"/>
    <property type="match status" value="1"/>
</dbReference>
<dbReference type="InterPro" id="IPR027417">
    <property type="entry name" value="P-loop_NTPase"/>
</dbReference>
<dbReference type="EMBL" id="LRBV02000010">
    <property type="status" value="NOT_ANNOTATED_CDS"/>
    <property type="molecule type" value="Genomic_DNA"/>
</dbReference>
<evidence type="ECO:0000256" key="2">
    <source>
        <dbReference type="ARBA" id="ARBA00022741"/>
    </source>
</evidence>
<dbReference type="Pfam" id="PF00931">
    <property type="entry name" value="NB-ARC"/>
    <property type="match status" value="2"/>
</dbReference>
<feature type="domain" description="NB-ARC" evidence="4">
    <location>
        <begin position="173"/>
        <end position="227"/>
    </location>
</feature>
<evidence type="ECO:0000259" key="6">
    <source>
        <dbReference type="Pfam" id="PF23559"/>
    </source>
</evidence>
<keyword evidence="3" id="KW-0611">Plant defense</keyword>
<dbReference type="Pfam" id="PF25019">
    <property type="entry name" value="LRR_R13L1-DRL21"/>
    <property type="match status" value="1"/>
</dbReference>
<dbReference type="Gene3D" id="3.40.50.300">
    <property type="entry name" value="P-loop containing nucleotide triphosphate hydrolases"/>
    <property type="match status" value="2"/>
</dbReference>
<accession>A0A7N2MRR0</accession>
<dbReference type="InterPro" id="IPR056789">
    <property type="entry name" value="LRR_R13L1-DRL21"/>
</dbReference>
<dbReference type="GO" id="GO:0043531">
    <property type="term" value="F:ADP binding"/>
    <property type="evidence" value="ECO:0007669"/>
    <property type="project" value="InterPro"/>
</dbReference>
<evidence type="ECO:0008006" key="10">
    <source>
        <dbReference type="Google" id="ProtNLM"/>
    </source>
</evidence>
<dbReference type="InterPro" id="IPR058922">
    <property type="entry name" value="WHD_DRP"/>
</dbReference>
<evidence type="ECO:0000259" key="7">
    <source>
        <dbReference type="Pfam" id="PF25019"/>
    </source>
</evidence>
<dbReference type="Pfam" id="PF18052">
    <property type="entry name" value="Rx_N"/>
    <property type="match status" value="1"/>
</dbReference>
<evidence type="ECO:0000256" key="1">
    <source>
        <dbReference type="ARBA" id="ARBA00022737"/>
    </source>
</evidence>
<dbReference type="InterPro" id="IPR044974">
    <property type="entry name" value="Disease_R_plants"/>
</dbReference>
<dbReference type="OMA" id="AWINISH"/>
<keyword evidence="2" id="KW-0547">Nucleotide-binding</keyword>
<dbReference type="InterPro" id="IPR036388">
    <property type="entry name" value="WH-like_DNA-bd_sf"/>
</dbReference>
<dbReference type="InParanoid" id="A0A7N2MRR0"/>
<dbReference type="PANTHER" id="PTHR23155:SF1071">
    <property type="entry name" value="DISEASE RESISTANCE RPP13-LIKE PROTEIN 1"/>
    <property type="match status" value="1"/>
</dbReference>
<dbReference type="EnsemblPlants" id="QL10p044550:mrna">
    <property type="protein sequence ID" value="QL10p044550:mrna"/>
    <property type="gene ID" value="QL10p044550"/>
</dbReference>
<organism evidence="8 9">
    <name type="scientific">Quercus lobata</name>
    <name type="common">Valley oak</name>
    <dbReference type="NCBI Taxonomy" id="97700"/>
    <lineage>
        <taxon>Eukaryota</taxon>
        <taxon>Viridiplantae</taxon>
        <taxon>Streptophyta</taxon>
        <taxon>Embryophyta</taxon>
        <taxon>Tracheophyta</taxon>
        <taxon>Spermatophyta</taxon>
        <taxon>Magnoliopsida</taxon>
        <taxon>eudicotyledons</taxon>
        <taxon>Gunneridae</taxon>
        <taxon>Pentapetalae</taxon>
        <taxon>rosids</taxon>
        <taxon>fabids</taxon>
        <taxon>Fagales</taxon>
        <taxon>Fagaceae</taxon>
        <taxon>Quercus</taxon>
    </lineage>
</organism>
<name>A0A7N2MRR0_QUELO</name>
<dbReference type="GO" id="GO:0098542">
    <property type="term" value="P:defense response to other organism"/>
    <property type="evidence" value="ECO:0007669"/>
    <property type="project" value="TreeGrafter"/>
</dbReference>
<dbReference type="SUPFAM" id="SSF52058">
    <property type="entry name" value="L domain-like"/>
    <property type="match status" value="1"/>
</dbReference>
<dbReference type="AlphaFoldDB" id="A0A7N2MRR0"/>
<protein>
    <recommendedName>
        <fullName evidence="10">Disease resistance RPP13-like protein 1</fullName>
    </recommendedName>
</protein>
<reference evidence="8" key="2">
    <citation type="submission" date="2021-01" db="UniProtKB">
        <authorList>
            <consortium name="EnsemblPlants"/>
        </authorList>
    </citation>
    <scope>IDENTIFICATION</scope>
</reference>